<proteinExistence type="predicted"/>
<keyword evidence="3" id="KW-0808">Transferase</keyword>
<dbReference type="Proteomes" id="UP000297248">
    <property type="component" value="Unassembled WGS sequence"/>
</dbReference>
<dbReference type="CDD" id="cd03801">
    <property type="entry name" value="GT4_PimA-like"/>
    <property type="match status" value="1"/>
</dbReference>
<evidence type="ECO:0000313" key="4">
    <source>
        <dbReference type="Proteomes" id="UP000297248"/>
    </source>
</evidence>
<evidence type="ECO:0000313" key="3">
    <source>
        <dbReference type="EMBL" id="TEW67821.1"/>
    </source>
</evidence>
<dbReference type="Pfam" id="PF13439">
    <property type="entry name" value="Glyco_transf_4"/>
    <property type="match status" value="1"/>
</dbReference>
<sequence length="403" mass="45481">MARQLNSLSTNLTTDNCTGQGHLHFTRYRGMFKNITLFSLQTFCTTGGIQKMTRTLAHSLNYICQENNGSFKLVSLYDTDNDLMPQYLPPDKFRGFGGMRISFILKNLFTKQKPDVIILSHINLALIGLLIKLIRPKTQLWLIAHGIEVWRPISLHKKQLLKRCDKVLCVSSYTKAQMHKWHQVAPGKCVVLNNALDPFMKIPVHFEKPAYLLERYGLSGKQPVIFTLTRLAATEQYKGHDRAIRAIAALKDKFPDIKYILAGKYDEAEGTRVKQLIAALGVTKQVILTGFINEDELPDHFLLADIFVLPSRKEGFGIVFIEALACGLPVICGNADGSTDAIRNGELGKAIDADDGHELEYCITSHLNAPLTLDSRKHLKDKCLQYFNEETYINTLQKMLNND</sequence>
<evidence type="ECO:0000259" key="1">
    <source>
        <dbReference type="Pfam" id="PF00534"/>
    </source>
</evidence>
<name>A0A4Y8AI53_9SPHI</name>
<dbReference type="Pfam" id="PF00534">
    <property type="entry name" value="Glycos_transf_1"/>
    <property type="match status" value="1"/>
</dbReference>
<dbReference type="GO" id="GO:0016757">
    <property type="term" value="F:glycosyltransferase activity"/>
    <property type="evidence" value="ECO:0007669"/>
    <property type="project" value="InterPro"/>
</dbReference>
<feature type="domain" description="Glycosyltransferase subfamily 4-like N-terminal" evidence="2">
    <location>
        <begin position="85"/>
        <end position="198"/>
    </location>
</feature>
<dbReference type="AlphaFoldDB" id="A0A4Y8AI53"/>
<gene>
    <name evidence="3" type="ORF">E2R65_07480</name>
</gene>
<dbReference type="EMBL" id="SNQG01000002">
    <property type="protein sequence ID" value="TEW67821.1"/>
    <property type="molecule type" value="Genomic_DNA"/>
</dbReference>
<protein>
    <submittedName>
        <fullName evidence="3">Glycosyltransferase family 1 protein</fullName>
    </submittedName>
</protein>
<organism evidence="3 4">
    <name type="scientific">Mucilaginibacter phyllosphaerae</name>
    <dbReference type="NCBI Taxonomy" id="1812349"/>
    <lineage>
        <taxon>Bacteria</taxon>
        <taxon>Pseudomonadati</taxon>
        <taxon>Bacteroidota</taxon>
        <taxon>Sphingobacteriia</taxon>
        <taxon>Sphingobacteriales</taxon>
        <taxon>Sphingobacteriaceae</taxon>
        <taxon>Mucilaginibacter</taxon>
    </lineage>
</organism>
<dbReference type="InterPro" id="IPR028098">
    <property type="entry name" value="Glyco_trans_4-like_N"/>
</dbReference>
<reference evidence="3 4" key="1">
    <citation type="journal article" date="2016" name="Int. J. Syst. Evol. Microbiol.">
        <title>Proposal of Mucilaginibacter phyllosphaerae sp. nov. isolated from the phyllosphere of Galium album.</title>
        <authorList>
            <person name="Aydogan E.L."/>
            <person name="Busse H.J."/>
            <person name="Moser G."/>
            <person name="Muller C."/>
            <person name="Kampfer P."/>
            <person name="Glaeser S.P."/>
        </authorList>
    </citation>
    <scope>NUCLEOTIDE SEQUENCE [LARGE SCALE GENOMIC DNA]</scope>
    <source>
        <strain evidence="3 4">PP-F2FG21</strain>
    </source>
</reference>
<accession>A0A4Y8AI53</accession>
<dbReference type="Gene3D" id="3.40.50.2000">
    <property type="entry name" value="Glycogen Phosphorylase B"/>
    <property type="match status" value="2"/>
</dbReference>
<evidence type="ECO:0000259" key="2">
    <source>
        <dbReference type="Pfam" id="PF13439"/>
    </source>
</evidence>
<comment type="caution">
    <text evidence="3">The sequence shown here is derived from an EMBL/GenBank/DDBJ whole genome shotgun (WGS) entry which is preliminary data.</text>
</comment>
<dbReference type="SUPFAM" id="SSF53756">
    <property type="entry name" value="UDP-Glycosyltransferase/glycogen phosphorylase"/>
    <property type="match status" value="1"/>
</dbReference>
<feature type="domain" description="Glycosyl transferase family 1" evidence="1">
    <location>
        <begin position="217"/>
        <end position="379"/>
    </location>
</feature>
<dbReference type="PANTHER" id="PTHR12526">
    <property type="entry name" value="GLYCOSYLTRANSFERASE"/>
    <property type="match status" value="1"/>
</dbReference>
<dbReference type="InterPro" id="IPR001296">
    <property type="entry name" value="Glyco_trans_1"/>
</dbReference>